<evidence type="ECO:0000256" key="1">
    <source>
        <dbReference type="ARBA" id="ARBA00004141"/>
    </source>
</evidence>
<dbReference type="OMA" id="ASMVWEK"/>
<evidence type="ECO:0000256" key="4">
    <source>
        <dbReference type="ARBA" id="ARBA00023136"/>
    </source>
</evidence>
<reference evidence="9" key="3">
    <citation type="submission" date="2025-09" db="UniProtKB">
        <authorList>
            <consortium name="Ensembl"/>
        </authorList>
    </citation>
    <scope>IDENTIFICATION</scope>
</reference>
<dbReference type="GeneTree" id="ENSGT00940000157911"/>
<evidence type="ECO:0000313" key="9">
    <source>
        <dbReference type="Ensembl" id="ENSAPEP00000028525.1"/>
    </source>
</evidence>
<feature type="transmembrane region" description="Helical" evidence="7">
    <location>
        <begin position="130"/>
        <end position="149"/>
    </location>
</feature>
<evidence type="ECO:0000256" key="5">
    <source>
        <dbReference type="PROSITE-ProRule" id="PRU00581"/>
    </source>
</evidence>
<feature type="transmembrane region" description="Helical" evidence="7">
    <location>
        <begin position="60"/>
        <end position="82"/>
    </location>
</feature>
<dbReference type="STRING" id="161767.ENSAPEP00000028525"/>
<dbReference type="PROSITE" id="PS51225">
    <property type="entry name" value="MARVEL"/>
    <property type="match status" value="1"/>
</dbReference>
<feature type="transmembrane region" description="Helical" evidence="7">
    <location>
        <begin position="94"/>
        <end position="118"/>
    </location>
</feature>
<evidence type="ECO:0000256" key="3">
    <source>
        <dbReference type="ARBA" id="ARBA00022989"/>
    </source>
</evidence>
<dbReference type="Proteomes" id="UP000265080">
    <property type="component" value="Chromosome 7"/>
</dbReference>
<accession>A0A3P8TQY5</accession>
<keyword evidence="4 5" id="KW-0472">Membrane</keyword>
<evidence type="ECO:0000256" key="2">
    <source>
        <dbReference type="ARBA" id="ARBA00022692"/>
    </source>
</evidence>
<dbReference type="PANTHER" id="PTHR22776:SF25">
    <property type="entry name" value="CKLF-LIKE MARVEL TRANSMEMBRANE DOMAIN-CONTAINING PROTEIN 6"/>
    <property type="match status" value="1"/>
</dbReference>
<name>A0A3P8TQY5_AMPPE</name>
<keyword evidence="10" id="KW-1185">Reference proteome</keyword>
<keyword evidence="3 7" id="KW-1133">Transmembrane helix</keyword>
<reference evidence="9" key="2">
    <citation type="submission" date="2025-08" db="UniProtKB">
        <authorList>
            <consortium name="Ensembl"/>
        </authorList>
    </citation>
    <scope>IDENTIFICATION</scope>
</reference>
<evidence type="ECO:0000259" key="8">
    <source>
        <dbReference type="PROSITE" id="PS51225"/>
    </source>
</evidence>
<evidence type="ECO:0000256" key="7">
    <source>
        <dbReference type="SAM" id="Phobius"/>
    </source>
</evidence>
<feature type="domain" description="MARVEL" evidence="8">
    <location>
        <begin position="26"/>
        <end position="153"/>
    </location>
</feature>
<proteinExistence type="predicted"/>
<dbReference type="AlphaFoldDB" id="A0A3P8TQY5"/>
<evidence type="ECO:0000256" key="6">
    <source>
        <dbReference type="SAM" id="MobiDB-lite"/>
    </source>
</evidence>
<dbReference type="Pfam" id="PF01284">
    <property type="entry name" value="MARVEL"/>
    <property type="match status" value="1"/>
</dbReference>
<keyword evidence="2 5" id="KW-0812">Transmembrane</keyword>
<dbReference type="InterPro" id="IPR050578">
    <property type="entry name" value="MARVEL-CKLF_proteins"/>
</dbReference>
<reference evidence="9 10" key="1">
    <citation type="submission" date="2018-03" db="EMBL/GenBank/DDBJ databases">
        <title>Finding Nemo's genes: A chromosome-scale reference assembly of the genome of the orange clownfish Amphiprion percula.</title>
        <authorList>
            <person name="Lehmann R."/>
        </authorList>
    </citation>
    <scope>NUCLEOTIDE SEQUENCE</scope>
</reference>
<protein>
    <recommendedName>
        <fullName evidence="8">MARVEL domain-containing protein</fullName>
    </recommendedName>
</protein>
<organism evidence="9 10">
    <name type="scientific">Amphiprion percula</name>
    <name type="common">Orange clownfish</name>
    <name type="synonym">Lutjanus percula</name>
    <dbReference type="NCBI Taxonomy" id="161767"/>
    <lineage>
        <taxon>Eukaryota</taxon>
        <taxon>Metazoa</taxon>
        <taxon>Chordata</taxon>
        <taxon>Craniata</taxon>
        <taxon>Vertebrata</taxon>
        <taxon>Euteleostomi</taxon>
        <taxon>Actinopterygii</taxon>
        <taxon>Neopterygii</taxon>
        <taxon>Teleostei</taxon>
        <taxon>Neoteleostei</taxon>
        <taxon>Acanthomorphata</taxon>
        <taxon>Ovalentaria</taxon>
        <taxon>Pomacentridae</taxon>
        <taxon>Amphiprion</taxon>
    </lineage>
</organism>
<comment type="subcellular location">
    <subcellularLocation>
        <location evidence="1">Membrane</location>
        <topology evidence="1">Multi-pass membrane protein</topology>
    </subcellularLocation>
</comment>
<dbReference type="GO" id="GO:0016020">
    <property type="term" value="C:membrane"/>
    <property type="evidence" value="ECO:0007669"/>
    <property type="project" value="UniProtKB-SubCell"/>
</dbReference>
<feature type="region of interest" description="Disordered" evidence="6">
    <location>
        <begin position="161"/>
        <end position="189"/>
    </location>
</feature>
<evidence type="ECO:0000313" key="10">
    <source>
        <dbReference type="Proteomes" id="UP000265080"/>
    </source>
</evidence>
<dbReference type="InterPro" id="IPR008253">
    <property type="entry name" value="Marvel"/>
</dbReference>
<dbReference type="PANTHER" id="PTHR22776">
    <property type="entry name" value="MARVEL-CONTAINING POTENTIAL LIPID RAFT-ASSOCIATED PROTEIN"/>
    <property type="match status" value="1"/>
</dbReference>
<sequence length="189" mass="20387">MAMDEVYSATTAPNPKSSCFVVPTDHLDKSRFILKVFQVLLSCVAFSLEEAINSCYSCTPLYFFEFVSCTAFLFTLLLVILLSTTLHKKVTITCWPTVDFCYTGGIALLLFISSIVFASSNGGSSLETSAVVFGFLAMLAFIADFALFWKNLGLPFRNGGKAPSNPGGAVQVEAPAEKEKLTTEANGAD</sequence>
<dbReference type="Ensembl" id="ENSAPET00000029279.1">
    <property type="protein sequence ID" value="ENSAPEP00000028525.1"/>
    <property type="gene ID" value="ENSAPEG00000020272.1"/>
</dbReference>